<dbReference type="Pfam" id="PF14604">
    <property type="entry name" value="SH3_9"/>
    <property type="match status" value="1"/>
</dbReference>
<dbReference type="InterPro" id="IPR001331">
    <property type="entry name" value="GDS_CDC24_CS"/>
</dbReference>
<feature type="domain" description="EH" evidence="18">
    <location>
        <begin position="19"/>
        <end position="107"/>
    </location>
</feature>
<protein>
    <submittedName>
        <fullName evidence="20">Intersectin 2b</fullName>
    </submittedName>
</protein>
<evidence type="ECO:0000256" key="10">
    <source>
        <dbReference type="ARBA" id="ARBA00034103"/>
    </source>
</evidence>
<dbReference type="InterPro" id="IPR051480">
    <property type="entry name" value="Endocytic_GEF_Adapter"/>
</dbReference>
<dbReference type="PRINTS" id="PR00452">
    <property type="entry name" value="SH3DOMAIN"/>
</dbReference>
<dbReference type="InterPro" id="IPR002048">
    <property type="entry name" value="EF_hand_dom"/>
</dbReference>
<evidence type="ECO:0000259" key="18">
    <source>
        <dbReference type="PROSITE" id="PS50031"/>
    </source>
</evidence>
<dbReference type="SUPFAM" id="SSF50729">
    <property type="entry name" value="PH domain-like"/>
    <property type="match status" value="1"/>
</dbReference>
<dbReference type="InterPro" id="IPR000261">
    <property type="entry name" value="EH_dom"/>
</dbReference>
<evidence type="ECO:0000256" key="8">
    <source>
        <dbReference type="ARBA" id="ARBA00023018"/>
    </source>
</evidence>
<dbReference type="STRING" id="32507.ENSNBRP00000004310"/>
<dbReference type="GO" id="GO:0005085">
    <property type="term" value="F:guanyl-nucleotide exchange factor activity"/>
    <property type="evidence" value="ECO:0007669"/>
    <property type="project" value="InterPro"/>
</dbReference>
<dbReference type="CDD" id="cd08375">
    <property type="entry name" value="C2_Intersectin"/>
    <property type="match status" value="1"/>
</dbReference>
<dbReference type="Pfam" id="PF00168">
    <property type="entry name" value="C2"/>
    <property type="match status" value="1"/>
</dbReference>
<feature type="region of interest" description="Disordered" evidence="13">
    <location>
        <begin position="592"/>
        <end position="635"/>
    </location>
</feature>
<dbReference type="GO" id="GO:0035025">
    <property type="term" value="P:positive regulation of Rho protein signal transduction"/>
    <property type="evidence" value="ECO:0007669"/>
    <property type="project" value="TreeGrafter"/>
</dbReference>
<dbReference type="SMART" id="SM00325">
    <property type="entry name" value="RhoGEF"/>
    <property type="match status" value="1"/>
</dbReference>
<dbReference type="Gene3D" id="2.30.29.30">
    <property type="entry name" value="Pleckstrin-homology domain (PH domain)/Phosphotyrosine-binding domain (PTB)"/>
    <property type="match status" value="1"/>
</dbReference>
<dbReference type="Pfam" id="PF00018">
    <property type="entry name" value="SH3_1"/>
    <property type="match status" value="1"/>
</dbReference>
<dbReference type="SUPFAM" id="SSF47473">
    <property type="entry name" value="EF-hand"/>
    <property type="match status" value="2"/>
</dbReference>
<feature type="region of interest" description="Disordered" evidence="13">
    <location>
        <begin position="923"/>
        <end position="958"/>
    </location>
</feature>
<keyword evidence="4" id="KW-0963">Cytoplasm</keyword>
<evidence type="ECO:0000256" key="12">
    <source>
        <dbReference type="SAM" id="Coils"/>
    </source>
</evidence>
<keyword evidence="12" id="KW-0175">Coiled coil</keyword>
<dbReference type="FunFam" id="2.30.30.40:FF:000041">
    <property type="entry name" value="Intersectin 1"/>
    <property type="match status" value="1"/>
</dbReference>
<dbReference type="Pfam" id="PF07653">
    <property type="entry name" value="SH3_2"/>
    <property type="match status" value="3"/>
</dbReference>
<evidence type="ECO:0000259" key="17">
    <source>
        <dbReference type="PROSITE" id="PS50010"/>
    </source>
</evidence>
<evidence type="ECO:0000259" key="16">
    <source>
        <dbReference type="PROSITE" id="PS50004"/>
    </source>
</evidence>
<dbReference type="PROSITE" id="PS50003">
    <property type="entry name" value="PH_DOMAIN"/>
    <property type="match status" value="1"/>
</dbReference>
<proteinExistence type="predicted"/>
<dbReference type="FunFam" id="2.60.40.150:FF:000029">
    <property type="entry name" value="Intersectin 1"/>
    <property type="match status" value="1"/>
</dbReference>
<organism evidence="20 21">
    <name type="scientific">Neolamprologus brichardi</name>
    <name type="common">Fairy cichlid</name>
    <name type="synonym">Lamprologus brichardi</name>
    <dbReference type="NCBI Taxonomy" id="32507"/>
    <lineage>
        <taxon>Eukaryota</taxon>
        <taxon>Metazoa</taxon>
        <taxon>Chordata</taxon>
        <taxon>Craniata</taxon>
        <taxon>Vertebrata</taxon>
        <taxon>Euteleostomi</taxon>
        <taxon>Actinopterygii</taxon>
        <taxon>Neopterygii</taxon>
        <taxon>Teleostei</taxon>
        <taxon>Neoteleostei</taxon>
        <taxon>Acanthomorphata</taxon>
        <taxon>Ovalentaria</taxon>
        <taxon>Cichlomorphae</taxon>
        <taxon>Cichliformes</taxon>
        <taxon>Cichlidae</taxon>
        <taxon>African cichlids</taxon>
        <taxon>Pseudocrenilabrinae</taxon>
        <taxon>Lamprologini</taxon>
        <taxon>Neolamprologus</taxon>
    </lineage>
</organism>
<reference evidence="20" key="2">
    <citation type="submission" date="2025-09" db="UniProtKB">
        <authorList>
            <consortium name="Ensembl"/>
        </authorList>
    </citation>
    <scope>IDENTIFICATION</scope>
</reference>
<dbReference type="PROSITE" id="PS50004">
    <property type="entry name" value="C2"/>
    <property type="match status" value="1"/>
</dbReference>
<dbReference type="SMART" id="SM00326">
    <property type="entry name" value="SH3"/>
    <property type="match status" value="5"/>
</dbReference>
<dbReference type="Bgee" id="ENSNBRG00000003332">
    <property type="expression patterns" value="Expressed in blood and 9 other cell types or tissues"/>
</dbReference>
<dbReference type="Gene3D" id="2.30.30.40">
    <property type="entry name" value="SH3 Domains"/>
    <property type="match status" value="5"/>
</dbReference>
<dbReference type="CDD" id="cd11838">
    <property type="entry name" value="SH3_Intersectin_3"/>
    <property type="match status" value="1"/>
</dbReference>
<evidence type="ECO:0000256" key="3">
    <source>
        <dbReference type="ARBA" id="ARBA00022443"/>
    </source>
</evidence>
<dbReference type="PROSITE" id="PS50010">
    <property type="entry name" value="DH_2"/>
    <property type="match status" value="1"/>
</dbReference>
<dbReference type="CDD" id="cd00160">
    <property type="entry name" value="RhoGEF"/>
    <property type="match status" value="1"/>
</dbReference>
<feature type="domain" description="SH3" evidence="14">
    <location>
        <begin position="941"/>
        <end position="1005"/>
    </location>
</feature>
<feature type="coiled-coil region" evidence="12">
    <location>
        <begin position="1264"/>
        <end position="1291"/>
    </location>
</feature>
<dbReference type="FunFam" id="1.10.238.10:FF:000055">
    <property type="entry name" value="Intersectin-1 isoform 1"/>
    <property type="match status" value="1"/>
</dbReference>
<dbReference type="PANTHER" id="PTHR46006:SF6">
    <property type="entry name" value="INTERSECTIN-2 ISOFORM X1"/>
    <property type="match status" value="1"/>
</dbReference>
<dbReference type="GeneTree" id="ENSGT00940000155936"/>
<dbReference type="Gene3D" id="2.60.40.150">
    <property type="entry name" value="C2 domain"/>
    <property type="match status" value="1"/>
</dbReference>
<dbReference type="PROSITE" id="PS50222">
    <property type="entry name" value="EF_HAND_2"/>
    <property type="match status" value="2"/>
</dbReference>
<dbReference type="PROSITE" id="PS50002">
    <property type="entry name" value="SH3"/>
    <property type="match status" value="5"/>
</dbReference>
<dbReference type="GO" id="GO:0035556">
    <property type="term" value="P:intracellular signal transduction"/>
    <property type="evidence" value="ECO:0007669"/>
    <property type="project" value="InterPro"/>
</dbReference>
<dbReference type="GO" id="GO:0005509">
    <property type="term" value="F:calcium ion binding"/>
    <property type="evidence" value="ECO:0007669"/>
    <property type="project" value="InterPro"/>
</dbReference>
<dbReference type="InterPro" id="IPR001849">
    <property type="entry name" value="PH_domain"/>
</dbReference>
<dbReference type="Pfam" id="PF12763">
    <property type="entry name" value="EH"/>
    <property type="match status" value="2"/>
</dbReference>
<feature type="domain" description="DH" evidence="17">
    <location>
        <begin position="1098"/>
        <end position="1284"/>
    </location>
</feature>
<feature type="domain" description="EF-hand" evidence="19">
    <location>
        <begin position="244"/>
        <end position="269"/>
    </location>
</feature>
<keyword evidence="6" id="KW-0479">Metal-binding</keyword>
<evidence type="ECO:0000256" key="7">
    <source>
        <dbReference type="ARBA" id="ARBA00022837"/>
    </source>
</evidence>
<evidence type="ECO:0000313" key="20">
    <source>
        <dbReference type="Ensembl" id="ENSNBRP00000004310.1"/>
    </source>
</evidence>
<dbReference type="GO" id="GO:0005737">
    <property type="term" value="C:cytoplasm"/>
    <property type="evidence" value="ECO:0007669"/>
    <property type="project" value="UniProtKB-SubCell"/>
</dbReference>
<evidence type="ECO:0000313" key="21">
    <source>
        <dbReference type="Proteomes" id="UP000261580"/>
    </source>
</evidence>
<dbReference type="Gene3D" id="1.10.238.10">
    <property type="entry name" value="EF-hand"/>
    <property type="match status" value="2"/>
</dbReference>
<dbReference type="FunFam" id="2.30.29.30:FF:000069">
    <property type="entry name" value="Intersectin 1"/>
    <property type="match status" value="1"/>
</dbReference>
<dbReference type="InterPro" id="IPR011993">
    <property type="entry name" value="PH-like_dom_sf"/>
</dbReference>
<reference evidence="20" key="1">
    <citation type="submission" date="2025-08" db="UniProtKB">
        <authorList>
            <consortium name="Ensembl"/>
        </authorList>
    </citation>
    <scope>IDENTIFICATION</scope>
</reference>
<dbReference type="SMART" id="SM00027">
    <property type="entry name" value="EH"/>
    <property type="match status" value="2"/>
</dbReference>
<dbReference type="GO" id="GO:0045202">
    <property type="term" value="C:synapse"/>
    <property type="evidence" value="ECO:0007669"/>
    <property type="project" value="UniProtKB-SubCell"/>
</dbReference>
<feature type="domain" description="EF-hand" evidence="19">
    <location>
        <begin position="51"/>
        <end position="86"/>
    </location>
</feature>
<dbReference type="PRINTS" id="PR00499">
    <property type="entry name" value="P67PHOX"/>
</dbReference>
<dbReference type="SUPFAM" id="SSF48065">
    <property type="entry name" value="DBL homology domain (DH-domain)"/>
    <property type="match status" value="1"/>
</dbReference>
<evidence type="ECO:0000256" key="6">
    <source>
        <dbReference type="ARBA" id="ARBA00022723"/>
    </source>
</evidence>
<dbReference type="GO" id="GO:0006897">
    <property type="term" value="P:endocytosis"/>
    <property type="evidence" value="ECO:0007669"/>
    <property type="project" value="UniProtKB-KW"/>
</dbReference>
<dbReference type="SMART" id="SM00239">
    <property type="entry name" value="C2"/>
    <property type="match status" value="1"/>
</dbReference>
<dbReference type="SUPFAM" id="SSF49562">
    <property type="entry name" value="C2 domain (Calcium/lipid-binding domain, CaLB)"/>
    <property type="match status" value="1"/>
</dbReference>
<feature type="domain" description="SH3" evidence="14">
    <location>
        <begin position="798"/>
        <end position="856"/>
    </location>
</feature>
<evidence type="ECO:0000256" key="1">
    <source>
        <dbReference type="ARBA" id="ARBA00004316"/>
    </source>
</evidence>
<evidence type="ECO:0000256" key="11">
    <source>
        <dbReference type="PROSITE-ProRule" id="PRU00192"/>
    </source>
</evidence>
<dbReference type="OMA" id="IQPRERM"/>
<keyword evidence="9" id="KW-0966">Cell projection</keyword>
<dbReference type="Gene3D" id="1.20.900.10">
    <property type="entry name" value="Dbl homology (DH) domain"/>
    <property type="match status" value="1"/>
</dbReference>
<dbReference type="Pfam" id="PF00621">
    <property type="entry name" value="RhoGEF"/>
    <property type="match status" value="1"/>
</dbReference>
<dbReference type="SMART" id="SM00233">
    <property type="entry name" value="PH"/>
    <property type="match status" value="1"/>
</dbReference>
<feature type="compositionally biased region" description="Basic and acidic residues" evidence="13">
    <location>
        <begin position="592"/>
        <end position="630"/>
    </location>
</feature>
<dbReference type="InterPro" id="IPR001452">
    <property type="entry name" value="SH3_domain"/>
</dbReference>
<feature type="domain" description="SH3" evidence="14">
    <location>
        <begin position="874"/>
        <end position="932"/>
    </location>
</feature>
<keyword evidence="21" id="KW-1185">Reference proteome</keyword>
<feature type="region of interest" description="Disordered" evidence="13">
    <location>
        <begin position="342"/>
        <end position="379"/>
    </location>
</feature>
<feature type="region of interest" description="Disordered" evidence="13">
    <location>
        <begin position="743"/>
        <end position="764"/>
    </location>
</feature>
<dbReference type="Ensembl" id="ENSNBRT00000004447.1">
    <property type="protein sequence ID" value="ENSNBRP00000004310.1"/>
    <property type="gene ID" value="ENSNBRG00000003332.1"/>
</dbReference>
<evidence type="ECO:0000256" key="13">
    <source>
        <dbReference type="SAM" id="MobiDB-lite"/>
    </source>
</evidence>
<dbReference type="PROSITE" id="PS00741">
    <property type="entry name" value="DH_1"/>
    <property type="match status" value="1"/>
</dbReference>
<dbReference type="InterPro" id="IPR035899">
    <property type="entry name" value="DBL_dom_sf"/>
</dbReference>
<keyword evidence="7" id="KW-0106">Calcium</keyword>
<feature type="domain" description="SH3" evidence="14">
    <location>
        <begin position="650"/>
        <end position="711"/>
    </location>
</feature>
<dbReference type="SMART" id="SM00054">
    <property type="entry name" value="EFh"/>
    <property type="match status" value="2"/>
</dbReference>
<dbReference type="SUPFAM" id="SSF50044">
    <property type="entry name" value="SH3-domain"/>
    <property type="match status" value="5"/>
</dbReference>
<dbReference type="InterPro" id="IPR035892">
    <property type="entry name" value="C2_domain_sf"/>
</dbReference>
<dbReference type="PANTHER" id="PTHR46006">
    <property type="entry name" value="RHO GUANINE NUCLEOTIDE EXCHANGE FACTOR AT 64C, ISOFORM A"/>
    <property type="match status" value="1"/>
</dbReference>
<feature type="domain" description="EH" evidence="18">
    <location>
        <begin position="244"/>
        <end position="290"/>
    </location>
</feature>
<evidence type="ECO:0000256" key="5">
    <source>
        <dbReference type="ARBA" id="ARBA00022583"/>
    </source>
</evidence>
<evidence type="ECO:0000256" key="9">
    <source>
        <dbReference type="ARBA" id="ARBA00023273"/>
    </source>
</evidence>
<dbReference type="Pfam" id="PF16652">
    <property type="entry name" value="PH_13"/>
    <property type="match status" value="1"/>
</dbReference>
<dbReference type="PROSITE" id="PS00018">
    <property type="entry name" value="EF_HAND_1"/>
    <property type="match status" value="2"/>
</dbReference>
<keyword evidence="5" id="KW-0254">Endocytosis</keyword>
<dbReference type="InterPro" id="IPR000008">
    <property type="entry name" value="C2_dom"/>
</dbReference>
<evidence type="ECO:0000259" key="14">
    <source>
        <dbReference type="PROSITE" id="PS50002"/>
    </source>
</evidence>
<evidence type="ECO:0000256" key="2">
    <source>
        <dbReference type="ARBA" id="ARBA00004496"/>
    </source>
</evidence>
<dbReference type="InterPro" id="IPR000219">
    <property type="entry name" value="DH_dom"/>
</dbReference>
<accession>A0A3Q4G6N5</accession>
<name>A0A3Q4G6N5_NEOBR</name>
<dbReference type="Proteomes" id="UP000261580">
    <property type="component" value="Unassembled WGS sequence"/>
</dbReference>
<feature type="domain" description="PH" evidence="15">
    <location>
        <begin position="1323"/>
        <end position="1431"/>
    </location>
</feature>
<dbReference type="FunFam" id="1.20.900.10:FF:000011">
    <property type="entry name" value="Intersectin 1"/>
    <property type="match status" value="1"/>
</dbReference>
<feature type="domain" description="C2" evidence="16">
    <location>
        <begin position="1439"/>
        <end position="1555"/>
    </location>
</feature>
<keyword evidence="3 11" id="KW-0728">SH3 domain</keyword>
<keyword evidence="8" id="KW-0770">Synapse</keyword>
<feature type="domain" description="SH3" evidence="14">
    <location>
        <begin position="1015"/>
        <end position="1074"/>
    </location>
</feature>
<sequence>FAFAFPTCGPSVWAISPEERDKHDQMFDSLSPTMGYVTGDQAKKLFLQSGLPASVLADIWSLADMNKDGKMDRLEFSVAMKLIKLKLTGTPLPSSLPIIMKQPPVRIGSMMHGTNLAMLTPMAVSPMTPMTGLSPMVPSSSGMNPLMMSTAPTPLVPTMGNTTVPNGTMGLLQPISSGGLNTGISSSSTPSVMSPMNAVPSDWAVPHASRLKYRQQFNSLDKQMIGYLTGIMHLCSNLQISCRNLADVDKDGKLQAEEFILAMHLVDLARSSQPLPLTLPTELVPPSQSATNGLSSSLIDNLEIEPPQKPKMNISFEDKFKANLERGNAELEKRRQALLEAERREQERRAQKEKEERERREKEAREAEERKRKEEERRLELQRELERQKEEERQREIERKEAAQRELERQRKEEWERRRKGELQLKKEQEQDEITKLKAKKRSLELELEAGDKHRQISDRLRDFQNKKKLQKTELDLNNQRKEARQQDINNLQKQIEVCEFQRKLSHLTPEQKRLTEKLKNMSLNNLPASTTSTLKGSMTEKKGTCMKLREQLEVLEKETAAKLAEMDQYNKDMQELRETQRNQQAALEKLHSIKEDKLHELMRKKEQEEEMRRKEEERKRQEEERRRREEEEEAQRYTLNLHLCHRKSASLTSFKAVYPFTARNNEELSLEADDIIEVDETTEREEGWLYGSKQGTMGWFPESYVERVGPSNTADSTAPAPPAKLPLQSQLSNALKAAKVSGTKSAFTPTHSPNPATSESQEQVRASHSTYCSLQLYNYYVDRFNLSVLLSFHQRVVGTLLAQALCSWTAKTDSHLNFNKDDVIQVLEQQENWWLGKLNDEQGWFPKTYVKPIGEDEESKLYAVCLKNLFDSFSFPEFVALYTYESPQSGDLTFKEGDVILVSKRDGEWWNGSIGNRTGVFPNNYVKPKETDTSSTSGKKKQEVAQVTRPHTSTGPEQLNLENGQLILILSKDVSGWWLGELQARGKKRQKGWFPATHVKVLESSSGKSTPAPQPVCQVIAIYDYTAANGEEMSFSKGQLINVLDKSDPDWWKGESNGVTGLFPTNYVQMTTTDVDPSQQWCADLNSLDSLSPQEKKRQGYIHELIETEEKYVEDLQIVLEVFYKPMSVSGRLNESEMNMIFVNWKELLACNSKFVKALRVRKKTGGENNPVGMIGDILAAELSHMQPYIRFCSCQFNGATLLQTRTDNDSDFKDFMRKIATDYRCKGMPLSSFLLKPMQRITRYPLHIKNILECTAEGHADRGSLKEALERAEELCKQVNEGVREKENSDRLEWIQSHINCDGPVEHLVFNSLTNCLGPRKLLHSGKLYKAKSSKELWAFLFNDFLLLTYAAKQFTSSGPDKLFSNKNNVQLKIYKPPILLNEALVKLPDPSSDEPIFHISHIDKVYMLRTDNINERTAWVQKIKVASEEFIETEKKKREKVYQARSMKGSGIGRLLVTILEATELKAAKPNGKSNPYCEVTMGAQIFTSRTINDTLNPKWNFNCQFHIKDIYQDVLCITINEKDQFSPDEFLGRTEVPVATIKKELENKGPATRRLLLHEVPTGEVWVRLDLQLYGHK</sequence>
<comment type="subcellular location">
    <subcellularLocation>
        <location evidence="1">Cell projection</location>
    </subcellularLocation>
    <subcellularLocation>
        <location evidence="2">Cytoplasm</location>
    </subcellularLocation>
    <subcellularLocation>
        <location evidence="10">Synapse</location>
    </subcellularLocation>
</comment>
<evidence type="ECO:0000256" key="4">
    <source>
        <dbReference type="ARBA" id="ARBA00022490"/>
    </source>
</evidence>
<dbReference type="InterPro" id="IPR011992">
    <property type="entry name" value="EF-hand-dom_pair"/>
</dbReference>
<evidence type="ECO:0000259" key="19">
    <source>
        <dbReference type="PROSITE" id="PS50222"/>
    </source>
</evidence>
<dbReference type="PROSITE" id="PS50031">
    <property type="entry name" value="EH"/>
    <property type="match status" value="2"/>
</dbReference>
<evidence type="ECO:0000259" key="15">
    <source>
        <dbReference type="PROSITE" id="PS50003"/>
    </source>
</evidence>
<dbReference type="InterPro" id="IPR018247">
    <property type="entry name" value="EF_Hand_1_Ca_BS"/>
</dbReference>
<dbReference type="GO" id="GO:0042995">
    <property type="term" value="C:cell projection"/>
    <property type="evidence" value="ECO:0007669"/>
    <property type="project" value="UniProtKB-SubCell"/>
</dbReference>
<dbReference type="InterPro" id="IPR036028">
    <property type="entry name" value="SH3-like_dom_sf"/>
</dbReference>
<dbReference type="CDD" id="cd00052">
    <property type="entry name" value="EH"/>
    <property type="match status" value="1"/>
</dbReference>